<organism evidence="7 8">
    <name type="scientific">Xiashengella succiniciproducens</name>
    <dbReference type="NCBI Taxonomy" id="2949635"/>
    <lineage>
        <taxon>Bacteria</taxon>
        <taxon>Pseudomonadati</taxon>
        <taxon>Bacteroidota</taxon>
        <taxon>Bacteroidia</taxon>
        <taxon>Marinilabiliales</taxon>
        <taxon>Marinilabiliaceae</taxon>
        <taxon>Xiashengella</taxon>
    </lineage>
</organism>
<dbReference type="Gene3D" id="3.40.50.300">
    <property type="entry name" value="P-loop containing nucleotide triphosphate hydrolases"/>
    <property type="match status" value="1"/>
</dbReference>
<proteinExistence type="predicted"/>
<feature type="domain" description="ABC transporter" evidence="6">
    <location>
        <begin position="1"/>
        <end position="240"/>
    </location>
</feature>
<reference evidence="7" key="2">
    <citation type="submission" date="2022-06" db="EMBL/GenBank/DDBJ databases">
        <title>Xiashengella guii gen. nov. sp. nov., a bacterium isolated form anaerobic digestion tank.</title>
        <authorList>
            <person name="Huang H."/>
        </authorList>
    </citation>
    <scope>NUCLEOTIDE SEQUENCE</scope>
    <source>
        <strain evidence="7">Ai-910</strain>
    </source>
</reference>
<dbReference type="AlphaFoldDB" id="A0A9J6ZS58"/>
<dbReference type="EMBL" id="CP098400">
    <property type="protein sequence ID" value="URW80446.1"/>
    <property type="molecule type" value="Genomic_DNA"/>
</dbReference>
<sequence>MHLVEVKNANYGYAYAFQLMDISFELRQGMLAGIIGPNGSGKSTLLKGISGELALPENQVFLKGKDLAGFTDTERAKEIAVVTQFSEPIDISVEEYVLMGRIPYRKKYQFFETERDYEIAQKYMKLTGIYPLRAKKFSKLSGGEQQLASIAKALTQEPSLLLLDEPTSHLDISHQVQILDLVHRLTKEAGLTVIMVIHDLNLASEYCDYLMLMRSGALYRQGTPNAILNPRNIEDVYKTEVHTQENPRSKKPAVFLVSNKTGQVRRPTKFYLT</sequence>
<reference evidence="7" key="1">
    <citation type="submission" date="2022-05" db="EMBL/GenBank/DDBJ databases">
        <authorList>
            <person name="Sun X."/>
        </authorList>
    </citation>
    <scope>NUCLEOTIDE SEQUENCE</scope>
    <source>
        <strain evidence="7">Ai-910</strain>
    </source>
</reference>
<dbReference type="InterPro" id="IPR027417">
    <property type="entry name" value="P-loop_NTPase"/>
</dbReference>
<dbReference type="CDD" id="cd03214">
    <property type="entry name" value="ABC_Iron-Siderophores_B12_Hemin"/>
    <property type="match status" value="1"/>
</dbReference>
<dbReference type="Proteomes" id="UP001056426">
    <property type="component" value="Chromosome"/>
</dbReference>
<evidence type="ECO:0000256" key="5">
    <source>
        <dbReference type="ARBA" id="ARBA00037066"/>
    </source>
</evidence>
<evidence type="ECO:0000259" key="6">
    <source>
        <dbReference type="PROSITE" id="PS50893"/>
    </source>
</evidence>
<dbReference type="SUPFAM" id="SSF52540">
    <property type="entry name" value="P-loop containing nucleoside triphosphate hydrolases"/>
    <property type="match status" value="1"/>
</dbReference>
<gene>
    <name evidence="7" type="ORF">M9189_03655</name>
</gene>
<dbReference type="SMART" id="SM00382">
    <property type="entry name" value="AAA"/>
    <property type="match status" value="1"/>
</dbReference>
<dbReference type="FunFam" id="3.40.50.300:FF:000134">
    <property type="entry name" value="Iron-enterobactin ABC transporter ATP-binding protein"/>
    <property type="match status" value="1"/>
</dbReference>
<evidence type="ECO:0000256" key="3">
    <source>
        <dbReference type="ARBA" id="ARBA00022840"/>
    </source>
</evidence>
<dbReference type="GO" id="GO:0005524">
    <property type="term" value="F:ATP binding"/>
    <property type="evidence" value="ECO:0007669"/>
    <property type="project" value="UniProtKB-KW"/>
</dbReference>
<name>A0A9J6ZS58_9BACT</name>
<dbReference type="PANTHER" id="PTHR42794">
    <property type="entry name" value="HEMIN IMPORT ATP-BINDING PROTEIN HMUV"/>
    <property type="match status" value="1"/>
</dbReference>
<dbReference type="Pfam" id="PF00005">
    <property type="entry name" value="ABC_tran"/>
    <property type="match status" value="1"/>
</dbReference>
<dbReference type="PANTHER" id="PTHR42794:SF1">
    <property type="entry name" value="HEMIN IMPORT ATP-BINDING PROTEIN HMUV"/>
    <property type="match status" value="1"/>
</dbReference>
<dbReference type="RefSeq" id="WP_250724661.1">
    <property type="nucleotide sequence ID" value="NZ_CP098400.1"/>
</dbReference>
<dbReference type="PROSITE" id="PS50893">
    <property type="entry name" value="ABC_TRANSPORTER_2"/>
    <property type="match status" value="1"/>
</dbReference>
<evidence type="ECO:0000313" key="7">
    <source>
        <dbReference type="EMBL" id="URW80446.1"/>
    </source>
</evidence>
<keyword evidence="4" id="KW-1278">Translocase</keyword>
<keyword evidence="3 7" id="KW-0067">ATP-binding</keyword>
<keyword evidence="1" id="KW-0813">Transport</keyword>
<dbReference type="PROSITE" id="PS00211">
    <property type="entry name" value="ABC_TRANSPORTER_1"/>
    <property type="match status" value="1"/>
</dbReference>
<keyword evidence="8" id="KW-1185">Reference proteome</keyword>
<protein>
    <submittedName>
        <fullName evidence="7">ABC transporter ATP-binding protein</fullName>
    </submittedName>
</protein>
<dbReference type="InterPro" id="IPR017871">
    <property type="entry name" value="ABC_transporter-like_CS"/>
</dbReference>
<evidence type="ECO:0000256" key="1">
    <source>
        <dbReference type="ARBA" id="ARBA00022448"/>
    </source>
</evidence>
<evidence type="ECO:0000256" key="2">
    <source>
        <dbReference type="ARBA" id="ARBA00022741"/>
    </source>
</evidence>
<keyword evidence="2" id="KW-0547">Nucleotide-binding</keyword>
<accession>A0A9J6ZS58</accession>
<dbReference type="InterPro" id="IPR003439">
    <property type="entry name" value="ABC_transporter-like_ATP-bd"/>
</dbReference>
<evidence type="ECO:0000256" key="4">
    <source>
        <dbReference type="ARBA" id="ARBA00022967"/>
    </source>
</evidence>
<evidence type="ECO:0000313" key="8">
    <source>
        <dbReference type="Proteomes" id="UP001056426"/>
    </source>
</evidence>
<dbReference type="GO" id="GO:0016887">
    <property type="term" value="F:ATP hydrolysis activity"/>
    <property type="evidence" value="ECO:0007669"/>
    <property type="project" value="InterPro"/>
</dbReference>
<dbReference type="InterPro" id="IPR003593">
    <property type="entry name" value="AAA+_ATPase"/>
</dbReference>
<comment type="function">
    <text evidence="5">Part of the ABC transporter complex HmuTUV involved in hemin import. Responsible for energy coupling to the transport system.</text>
</comment>
<dbReference type="KEGG" id="alkq:M9189_03655"/>